<dbReference type="RefSeq" id="WP_067333922.1">
    <property type="nucleotide sequence ID" value="NZ_LZNA01000002.1"/>
</dbReference>
<evidence type="ECO:0000313" key="3">
    <source>
        <dbReference type="Proteomes" id="UP000092616"/>
    </source>
</evidence>
<organism evidence="2 3">
    <name type="scientific">Faucicola atlantae</name>
    <dbReference type="NCBI Taxonomy" id="34059"/>
    <lineage>
        <taxon>Bacteria</taxon>
        <taxon>Pseudomonadati</taxon>
        <taxon>Pseudomonadota</taxon>
        <taxon>Gammaproteobacteria</taxon>
        <taxon>Moraxellales</taxon>
        <taxon>Moraxellaceae</taxon>
        <taxon>Faucicola</taxon>
    </lineage>
</organism>
<dbReference type="Gene3D" id="3.40.630.30">
    <property type="match status" value="1"/>
</dbReference>
<evidence type="ECO:0000313" key="2">
    <source>
        <dbReference type="EMBL" id="OBX84584.1"/>
    </source>
</evidence>
<evidence type="ECO:0000259" key="1">
    <source>
        <dbReference type="PROSITE" id="PS51186"/>
    </source>
</evidence>
<dbReference type="InterPro" id="IPR050276">
    <property type="entry name" value="MshD_Acetyltransferase"/>
</dbReference>
<dbReference type="SUPFAM" id="SSF55729">
    <property type="entry name" value="Acyl-CoA N-acyltransferases (Nat)"/>
    <property type="match status" value="1"/>
</dbReference>
<dbReference type="Proteomes" id="UP000092616">
    <property type="component" value="Unassembled WGS sequence"/>
</dbReference>
<proteinExistence type="predicted"/>
<reference evidence="2 3" key="1">
    <citation type="submission" date="2016-06" db="EMBL/GenBank/DDBJ databases">
        <title>Draft genome of Moraxella atlantae CCUG 59586.</title>
        <authorList>
            <person name="Salva-Serra F."/>
            <person name="Engstrom-Jakobsson H."/>
            <person name="Thorell K."/>
            <person name="Gonzales-Siles L."/>
            <person name="Karlsson R."/>
            <person name="Boulund F."/>
            <person name="Engstrand L."/>
            <person name="Kristiansson E."/>
            <person name="Moore E."/>
        </authorList>
    </citation>
    <scope>NUCLEOTIDE SEQUENCE [LARGE SCALE GENOMIC DNA]</scope>
    <source>
        <strain evidence="2 3">CCUG 59586</strain>
    </source>
</reference>
<dbReference type="AlphaFoldDB" id="A0A1B8QLC0"/>
<dbReference type="PROSITE" id="PS51186">
    <property type="entry name" value="GNAT"/>
    <property type="match status" value="1"/>
</dbReference>
<accession>A0A1B8QLC0</accession>
<dbReference type="PANTHER" id="PTHR43617:SF2">
    <property type="entry name" value="UPF0039 PROTEIN SLL0451"/>
    <property type="match status" value="1"/>
</dbReference>
<dbReference type="EMBL" id="LZNA01000002">
    <property type="protein sequence ID" value="OBX84584.1"/>
    <property type="molecule type" value="Genomic_DNA"/>
</dbReference>
<sequence>MKNYRIRREQPSDFAHIHTLIKTAFATADYSDHQEQILVERLRQDPAFLPKLALVAEHKNGEIIGHIVFSQALINDTKVLALAPLSVHPNYQKQGVGTALIQHAHKLIQALDYPAVVVLGHPDYYAKFGYQHAGKLGLTAPFDVPDGALRVWVLSDTTYDRLNVEIQYADAFFG</sequence>
<dbReference type="GO" id="GO:0016747">
    <property type="term" value="F:acyltransferase activity, transferring groups other than amino-acyl groups"/>
    <property type="evidence" value="ECO:0007669"/>
    <property type="project" value="InterPro"/>
</dbReference>
<protein>
    <recommendedName>
        <fullName evidence="1">N-acetyltransferase domain-containing protein</fullName>
    </recommendedName>
</protein>
<name>A0A1B8QLC0_9GAMM</name>
<dbReference type="PANTHER" id="PTHR43617">
    <property type="entry name" value="L-AMINO ACID N-ACETYLTRANSFERASE"/>
    <property type="match status" value="1"/>
</dbReference>
<dbReference type="CDD" id="cd04301">
    <property type="entry name" value="NAT_SF"/>
    <property type="match status" value="1"/>
</dbReference>
<gene>
    <name evidence="2" type="ORF">A9306_02695</name>
</gene>
<dbReference type="InterPro" id="IPR016181">
    <property type="entry name" value="Acyl_CoA_acyltransferase"/>
</dbReference>
<keyword evidence="3" id="KW-1185">Reference proteome</keyword>
<dbReference type="InterPro" id="IPR000182">
    <property type="entry name" value="GNAT_dom"/>
</dbReference>
<feature type="domain" description="N-acetyltransferase" evidence="1">
    <location>
        <begin position="4"/>
        <end position="151"/>
    </location>
</feature>
<dbReference type="Pfam" id="PF13508">
    <property type="entry name" value="Acetyltransf_7"/>
    <property type="match status" value="1"/>
</dbReference>
<comment type="caution">
    <text evidence="2">The sequence shown here is derived from an EMBL/GenBank/DDBJ whole genome shotgun (WGS) entry which is preliminary data.</text>
</comment>